<dbReference type="AlphaFoldDB" id="A0A426ZYJ2"/>
<dbReference type="PANTHER" id="PTHR36404:SF1">
    <property type="entry name" value="EMBRYO DEFECTIVE 2737"/>
    <property type="match status" value="1"/>
</dbReference>
<accession>A0A426ZYJ2</accession>
<sequence length="139" mass="15679">MGRGTEKMLKAMKQFAEVQYKIFTVRYGQQMIDLLELPIRLVLSPFTLAFDVAGSAPRGFGLPELASKLSFSAIFVRAPFNSYVLEPHICCDFLTTGDWFLEFAGCSSSPHWGHTTLPWTWRRRWSASEIALLAMAGKL</sequence>
<evidence type="ECO:0000313" key="2">
    <source>
        <dbReference type="Proteomes" id="UP000287651"/>
    </source>
</evidence>
<evidence type="ECO:0000313" key="1">
    <source>
        <dbReference type="EMBL" id="RRT69057.1"/>
    </source>
</evidence>
<name>A0A426ZYJ2_ENSVE</name>
<comment type="caution">
    <text evidence="1">The sequence shown here is derived from an EMBL/GenBank/DDBJ whole genome shotgun (WGS) entry which is preliminary data.</text>
</comment>
<proteinExistence type="predicted"/>
<organism evidence="1 2">
    <name type="scientific">Ensete ventricosum</name>
    <name type="common">Abyssinian banana</name>
    <name type="synonym">Musa ensete</name>
    <dbReference type="NCBI Taxonomy" id="4639"/>
    <lineage>
        <taxon>Eukaryota</taxon>
        <taxon>Viridiplantae</taxon>
        <taxon>Streptophyta</taxon>
        <taxon>Embryophyta</taxon>
        <taxon>Tracheophyta</taxon>
        <taxon>Spermatophyta</taxon>
        <taxon>Magnoliopsida</taxon>
        <taxon>Liliopsida</taxon>
        <taxon>Zingiberales</taxon>
        <taxon>Musaceae</taxon>
        <taxon>Ensete</taxon>
    </lineage>
</organism>
<reference evidence="1 2" key="1">
    <citation type="journal article" date="2014" name="Agronomy (Basel)">
        <title>A Draft Genome Sequence for Ensete ventricosum, the Drought-Tolerant Tree Against Hunger.</title>
        <authorList>
            <person name="Harrison J."/>
            <person name="Moore K.A."/>
            <person name="Paszkiewicz K."/>
            <person name="Jones T."/>
            <person name="Grant M."/>
            <person name="Ambacheew D."/>
            <person name="Muzemil S."/>
            <person name="Studholme D.J."/>
        </authorList>
    </citation>
    <scope>NUCLEOTIDE SEQUENCE [LARGE SCALE GENOMIC DNA]</scope>
</reference>
<dbReference type="PANTHER" id="PTHR36404">
    <property type="entry name" value="EMBRYO DEFECTIVE 2737"/>
    <property type="match status" value="1"/>
</dbReference>
<protein>
    <submittedName>
        <fullName evidence="1">Uncharacterized protein</fullName>
    </submittedName>
</protein>
<gene>
    <name evidence="1" type="ORF">B296_00024540</name>
</gene>
<dbReference type="Proteomes" id="UP000287651">
    <property type="component" value="Unassembled WGS sequence"/>
</dbReference>
<dbReference type="GO" id="GO:0009507">
    <property type="term" value="C:chloroplast"/>
    <property type="evidence" value="ECO:0007669"/>
    <property type="project" value="TreeGrafter"/>
</dbReference>
<dbReference type="EMBL" id="AMZH03004484">
    <property type="protein sequence ID" value="RRT69057.1"/>
    <property type="molecule type" value="Genomic_DNA"/>
</dbReference>